<accession>A0A938BMI6</accession>
<dbReference type="EMBL" id="VGJX01000102">
    <property type="protein sequence ID" value="MBM3274025.1"/>
    <property type="molecule type" value="Genomic_DNA"/>
</dbReference>
<dbReference type="GO" id="GO:0003676">
    <property type="term" value="F:nucleic acid binding"/>
    <property type="evidence" value="ECO:0007669"/>
    <property type="project" value="InterPro"/>
</dbReference>
<proteinExistence type="predicted"/>
<dbReference type="Gene3D" id="3.40.50.150">
    <property type="entry name" value="Vaccinia Virus protein VP39"/>
    <property type="match status" value="1"/>
</dbReference>
<evidence type="ECO:0000256" key="1">
    <source>
        <dbReference type="ARBA" id="ARBA00022603"/>
    </source>
</evidence>
<evidence type="ECO:0000256" key="3">
    <source>
        <dbReference type="SAM" id="MobiDB-lite"/>
    </source>
</evidence>
<dbReference type="CDD" id="cd02440">
    <property type="entry name" value="AdoMet_MTases"/>
    <property type="match status" value="1"/>
</dbReference>
<dbReference type="GO" id="GO:0031167">
    <property type="term" value="P:rRNA methylation"/>
    <property type="evidence" value="ECO:0007669"/>
    <property type="project" value="InterPro"/>
</dbReference>
<dbReference type="GO" id="GO:0008168">
    <property type="term" value="F:methyltransferase activity"/>
    <property type="evidence" value="ECO:0007669"/>
    <property type="project" value="UniProtKB-KW"/>
</dbReference>
<evidence type="ECO:0000256" key="2">
    <source>
        <dbReference type="ARBA" id="ARBA00022679"/>
    </source>
</evidence>
<dbReference type="PANTHER" id="PTHR43542">
    <property type="entry name" value="METHYLTRANSFERASE"/>
    <property type="match status" value="1"/>
</dbReference>
<reference evidence="4 5" key="1">
    <citation type="submission" date="2019-03" db="EMBL/GenBank/DDBJ databases">
        <title>Lake Tanganyika Metagenome-Assembled Genomes (MAGs).</title>
        <authorList>
            <person name="Tran P."/>
        </authorList>
    </citation>
    <scope>NUCLEOTIDE SEQUENCE [LARGE SCALE GENOMIC DNA]</scope>
    <source>
        <strain evidence="4">K_DeepCast_65m_m2_236</strain>
    </source>
</reference>
<dbReference type="InterPro" id="IPR029063">
    <property type="entry name" value="SAM-dependent_MTases_sf"/>
</dbReference>
<name>A0A938BMI6_9BACT</name>
<evidence type="ECO:0000313" key="4">
    <source>
        <dbReference type="EMBL" id="MBM3274025.1"/>
    </source>
</evidence>
<dbReference type="Proteomes" id="UP000703893">
    <property type="component" value="Unassembled WGS sequence"/>
</dbReference>
<sequence length="186" mass="19867">MIRIIAGSHKNRPIKTVPGDETRPTSSLVRKALFDIVRDIAGGRVLDLFSGTGAIALEALSRGAAAAVAIESAKPAVDTIRANAAALGLADRLTLVNADVLDALRRPDAPWSAQGRFALIYADPPYSFDRWDQLCDLAIRFLNLSGILAVEHGDDVAISASSSWTSPRDYRYGGSVISVMKPLLPI</sequence>
<keyword evidence="1 4" id="KW-0489">Methyltransferase</keyword>
<dbReference type="InterPro" id="IPR004398">
    <property type="entry name" value="RNA_MeTrfase_RsmD"/>
</dbReference>
<evidence type="ECO:0000313" key="5">
    <source>
        <dbReference type="Proteomes" id="UP000703893"/>
    </source>
</evidence>
<protein>
    <submittedName>
        <fullName evidence="4">RsmD family RNA methyltransferase</fullName>
    </submittedName>
</protein>
<dbReference type="Pfam" id="PF03602">
    <property type="entry name" value="Cons_hypoth95"/>
    <property type="match status" value="1"/>
</dbReference>
<keyword evidence="2" id="KW-0808">Transferase</keyword>
<dbReference type="PANTHER" id="PTHR43542:SF1">
    <property type="entry name" value="METHYLTRANSFERASE"/>
    <property type="match status" value="1"/>
</dbReference>
<feature type="region of interest" description="Disordered" evidence="3">
    <location>
        <begin position="1"/>
        <end position="22"/>
    </location>
</feature>
<organism evidence="4 5">
    <name type="scientific">Candidatus Tanganyikabacteria bacterium</name>
    <dbReference type="NCBI Taxonomy" id="2961651"/>
    <lineage>
        <taxon>Bacteria</taxon>
        <taxon>Bacillati</taxon>
        <taxon>Candidatus Sericytochromatia</taxon>
        <taxon>Candidatus Tanganyikabacteria</taxon>
    </lineage>
</organism>
<gene>
    <name evidence="4" type="ORF">FJZ00_02645</name>
</gene>
<dbReference type="InterPro" id="IPR002052">
    <property type="entry name" value="DNA_methylase_N6_adenine_CS"/>
</dbReference>
<comment type="caution">
    <text evidence="4">The sequence shown here is derived from an EMBL/GenBank/DDBJ whole genome shotgun (WGS) entry which is preliminary data.</text>
</comment>
<dbReference type="SUPFAM" id="SSF53335">
    <property type="entry name" value="S-adenosyl-L-methionine-dependent methyltransferases"/>
    <property type="match status" value="1"/>
</dbReference>
<dbReference type="AlphaFoldDB" id="A0A938BMI6"/>
<dbReference type="PIRSF" id="PIRSF004553">
    <property type="entry name" value="CHP00095"/>
    <property type="match status" value="1"/>
</dbReference>
<dbReference type="PROSITE" id="PS00092">
    <property type="entry name" value="N6_MTASE"/>
    <property type="match status" value="1"/>
</dbReference>